<accession>A0A9P0AGR2</accession>
<keyword evidence="2" id="KW-1185">Reference proteome</keyword>
<proteinExistence type="predicted"/>
<sequence length="238" mass="27893">MRMNEFLKSAWYTGFRLTNVDFARLLIRDREQNRLRVDIRATSILAFFRSVNTSMRFGRNIPIQKQMSLETRTLMDMMSLFCVSEAADRLLTLMGLPPGTRSQAITNSDFWKWAKGISVFGKAPTSPIMQHIEYLLHRRISVDRSILASVQPQRWVVLVRDFVQYYIQRSVLFGVAPGFYYIRDGMRCVSLPSLNFFVSGNRMWTNTERFMLTNNRKVYNPVNAVMQHDRYGEASRYL</sequence>
<dbReference type="EMBL" id="OU963868">
    <property type="protein sequence ID" value="CAH0392750.1"/>
    <property type="molecule type" value="Genomic_DNA"/>
</dbReference>
<protein>
    <submittedName>
        <fullName evidence="1">Uncharacterized protein</fullName>
    </submittedName>
</protein>
<evidence type="ECO:0000313" key="2">
    <source>
        <dbReference type="Proteomes" id="UP001152759"/>
    </source>
</evidence>
<dbReference type="AlphaFoldDB" id="A0A9P0AGR2"/>
<evidence type="ECO:0000313" key="1">
    <source>
        <dbReference type="EMBL" id="CAH0392750.1"/>
    </source>
</evidence>
<name>A0A9P0AGR2_BEMTA</name>
<gene>
    <name evidence="1" type="ORF">BEMITA_LOCUS11225</name>
</gene>
<dbReference type="Proteomes" id="UP001152759">
    <property type="component" value="Chromosome 7"/>
</dbReference>
<organism evidence="1 2">
    <name type="scientific">Bemisia tabaci</name>
    <name type="common">Sweetpotato whitefly</name>
    <name type="synonym">Aleurodes tabaci</name>
    <dbReference type="NCBI Taxonomy" id="7038"/>
    <lineage>
        <taxon>Eukaryota</taxon>
        <taxon>Metazoa</taxon>
        <taxon>Ecdysozoa</taxon>
        <taxon>Arthropoda</taxon>
        <taxon>Hexapoda</taxon>
        <taxon>Insecta</taxon>
        <taxon>Pterygota</taxon>
        <taxon>Neoptera</taxon>
        <taxon>Paraneoptera</taxon>
        <taxon>Hemiptera</taxon>
        <taxon>Sternorrhyncha</taxon>
        <taxon>Aleyrodoidea</taxon>
        <taxon>Aleyrodidae</taxon>
        <taxon>Aleyrodinae</taxon>
        <taxon>Bemisia</taxon>
    </lineage>
</organism>
<reference evidence="1" key="1">
    <citation type="submission" date="2021-12" db="EMBL/GenBank/DDBJ databases">
        <authorList>
            <person name="King R."/>
        </authorList>
    </citation>
    <scope>NUCLEOTIDE SEQUENCE</scope>
</reference>